<dbReference type="PANTHER" id="PTHR32226">
    <property type="entry name" value="TELO2-INTERACTING PROTEIN 2"/>
    <property type="match status" value="1"/>
</dbReference>
<proteinExistence type="inferred from homology"/>
<dbReference type="SUPFAM" id="SSF48371">
    <property type="entry name" value="ARM repeat"/>
    <property type="match status" value="1"/>
</dbReference>
<sequence length="449" mass="50442">MAIAEDITDESAPATSSDAELLLTIEELSKQLALPEQLLPEYMTYEPDEVQLETYRHKALRVVQTIAKKVEVVDWDMVDVEDQARIFDNVLRLRGEDPWTSTQICKVIDDMTPSLSPSLPTAILPTLRPYFSPHPSLSAASRALSRPTGGKEATVDLHDSQPFKSSSAWGISNLLSWSVSRSMESEIERNIGMILPPTLVMMDDWEPSWRCRGATILEKWMDKFDATIMRRMGIDKLLLDSLIHTLSLHSNPPLEAILPITLKSVEKCTDRGEKRTKRYEEIVDKALVQGWTYAPSGIDGKPVLIHVAEEVELLCGVLGTGIVRWLKTIIPHLLDPLQYPPTSPVLLHYRANLSALLCVVRSVRSTGRLDRWRGQILNVLSRLWIQLKEQQGIDDEGGGEEKLEAIRALVRDIFAELARQIPSVQQVEYPRLLATAPNFFSDLIPASQA</sequence>
<dbReference type="GO" id="GO:0110078">
    <property type="term" value="C:TTT Hsp90 cochaperone complex"/>
    <property type="evidence" value="ECO:0007669"/>
    <property type="project" value="InterPro"/>
</dbReference>
<dbReference type="AlphaFoldDB" id="A0AAW0YZ88"/>
<name>A0AAW0YZ88_9TREE</name>
<dbReference type="Proteomes" id="UP001388673">
    <property type="component" value="Unassembled WGS sequence"/>
</dbReference>
<protein>
    <submittedName>
        <fullName evidence="2">Uncharacterized protein</fullName>
    </submittedName>
</protein>
<comment type="similarity">
    <text evidence="1">Belongs to the TTI2 family.</text>
</comment>
<dbReference type="Pfam" id="PF10521">
    <property type="entry name" value="Tti2"/>
    <property type="match status" value="1"/>
</dbReference>
<dbReference type="InterPro" id="IPR016024">
    <property type="entry name" value="ARM-type_fold"/>
</dbReference>
<dbReference type="EMBL" id="JBCAWK010000004">
    <property type="protein sequence ID" value="KAK8861646.1"/>
    <property type="molecule type" value="Genomic_DNA"/>
</dbReference>
<accession>A0AAW0YZ88</accession>
<evidence type="ECO:0000313" key="2">
    <source>
        <dbReference type="EMBL" id="KAK8861646.1"/>
    </source>
</evidence>
<reference evidence="2 3" key="1">
    <citation type="journal article" date="2024" name="bioRxiv">
        <title>Comparative genomics of Cryptococcus and Kwoniella reveals pathogenesis evolution and contrasting karyotype dynamics via intercentromeric recombination or chromosome fusion.</title>
        <authorList>
            <person name="Coelho M.A."/>
            <person name="David-Palma M."/>
            <person name="Shea T."/>
            <person name="Bowers K."/>
            <person name="McGinley-Smith S."/>
            <person name="Mohammad A.W."/>
            <person name="Gnirke A."/>
            <person name="Yurkov A.M."/>
            <person name="Nowrousian M."/>
            <person name="Sun S."/>
            <person name="Cuomo C.A."/>
            <person name="Heitman J."/>
        </authorList>
    </citation>
    <scope>NUCLEOTIDE SEQUENCE [LARGE SCALE GENOMIC DNA]</scope>
    <source>
        <strain evidence="2 3">CBS 13917</strain>
    </source>
</reference>
<dbReference type="GO" id="GO:0005829">
    <property type="term" value="C:cytosol"/>
    <property type="evidence" value="ECO:0007669"/>
    <property type="project" value="TreeGrafter"/>
</dbReference>
<dbReference type="PANTHER" id="PTHR32226:SF2">
    <property type="entry name" value="TELO2-INTERACTING PROTEIN 2"/>
    <property type="match status" value="1"/>
</dbReference>
<organism evidence="2 3">
    <name type="scientific">Kwoniella newhampshirensis</name>
    <dbReference type="NCBI Taxonomy" id="1651941"/>
    <lineage>
        <taxon>Eukaryota</taxon>
        <taxon>Fungi</taxon>
        <taxon>Dikarya</taxon>
        <taxon>Basidiomycota</taxon>
        <taxon>Agaricomycotina</taxon>
        <taxon>Tremellomycetes</taxon>
        <taxon>Tremellales</taxon>
        <taxon>Cryptococcaceae</taxon>
        <taxon>Kwoniella</taxon>
    </lineage>
</organism>
<dbReference type="GO" id="GO:0005634">
    <property type="term" value="C:nucleus"/>
    <property type="evidence" value="ECO:0007669"/>
    <property type="project" value="TreeGrafter"/>
</dbReference>
<evidence type="ECO:0000256" key="1">
    <source>
        <dbReference type="ARBA" id="ARBA00034736"/>
    </source>
</evidence>
<comment type="caution">
    <text evidence="2">The sequence shown here is derived from an EMBL/GenBank/DDBJ whole genome shotgun (WGS) entry which is preliminary data.</text>
</comment>
<dbReference type="KEGG" id="kne:92179727"/>
<keyword evidence="3" id="KW-1185">Reference proteome</keyword>
<gene>
    <name evidence="2" type="ORF">IAR55_002469</name>
</gene>
<dbReference type="GeneID" id="92179727"/>
<dbReference type="InterPro" id="IPR018870">
    <property type="entry name" value="Tti2"/>
</dbReference>
<evidence type="ECO:0000313" key="3">
    <source>
        <dbReference type="Proteomes" id="UP001388673"/>
    </source>
</evidence>
<dbReference type="RefSeq" id="XP_066804271.1">
    <property type="nucleotide sequence ID" value="XM_066945582.1"/>
</dbReference>